<sequence>MTPFRTAALAACVAALATTFCQDARAQAPQRGGRAAIWLNADIRSLEPGINRDANTDGIVHQIYEGLVGYQTDLGVGPALADSWTSSEDGRVWTFKLRDNAVFHNGARLTSADVKAAWDRQWNNQAWPCRRIFDQSGGLQVQSVEAPDASTIVYRIANPSALFLPWMASVQCGVVVAHQDSFGADGKFQAPIGTGPWKLGEWRRGELVTLQRFEQYGASSAPASGYSGRRDVMLDQVIYRVIPDQSAAEAALQTGAIDLMPDADIERADALRAQGLRVQSAPGLSWSTLLIQTNDPVLKDPRIRRAMAHAIDLSQLAEIRTMGLAEPSPSPVSPSMSFFDESFRAWPAYDPARARALLREAGYRNQVIKLQTNRRYNGMYDNSVATQAMLTAAGFRVELEVLDWATQLSNYTTGNFQLQSFSFSPRLDTGLAFSSLVGEKARGASAQWENPEVIRLLTESSATSDMTRRAELFRQMHALMAQDVPSIGLYFMPQIVASRQDLQGVTPWPAGRPVTWGIWRQR</sequence>
<dbReference type="Gene3D" id="3.10.105.10">
    <property type="entry name" value="Dipeptide-binding Protein, Domain 3"/>
    <property type="match status" value="1"/>
</dbReference>
<dbReference type="PANTHER" id="PTHR30290:SF38">
    <property type="entry name" value="D,D-DIPEPTIDE-BINDING PERIPLASMIC PROTEIN DDPA-RELATED"/>
    <property type="match status" value="1"/>
</dbReference>
<protein>
    <submittedName>
        <fullName evidence="6">ABC transporter substrate-binding protein</fullName>
    </submittedName>
</protein>
<keyword evidence="3 4" id="KW-0732">Signal</keyword>
<gene>
    <name evidence="6" type="ORF">IBL26_01545</name>
</gene>
<comment type="caution">
    <text evidence="6">The sequence shown here is derived from an EMBL/GenBank/DDBJ whole genome shotgun (WGS) entry which is preliminary data.</text>
</comment>
<dbReference type="Gene3D" id="3.90.76.10">
    <property type="entry name" value="Dipeptide-binding Protein, Domain 1"/>
    <property type="match status" value="1"/>
</dbReference>
<dbReference type="PANTHER" id="PTHR30290">
    <property type="entry name" value="PERIPLASMIC BINDING COMPONENT OF ABC TRANSPORTER"/>
    <property type="match status" value="1"/>
</dbReference>
<evidence type="ECO:0000313" key="7">
    <source>
        <dbReference type="Proteomes" id="UP000626026"/>
    </source>
</evidence>
<comment type="similarity">
    <text evidence="2">Belongs to the bacterial solute-binding protein 5 family.</text>
</comment>
<proteinExistence type="inferred from homology"/>
<dbReference type="RefSeq" id="WP_187782680.1">
    <property type="nucleotide sequence ID" value="NZ_JACTVA010000002.1"/>
</dbReference>
<dbReference type="InterPro" id="IPR030678">
    <property type="entry name" value="Peptide/Ni-bd"/>
</dbReference>
<evidence type="ECO:0000256" key="4">
    <source>
        <dbReference type="SAM" id="SignalP"/>
    </source>
</evidence>
<comment type="subcellular location">
    <subcellularLocation>
        <location evidence="1">Periplasm</location>
    </subcellularLocation>
</comment>
<feature type="signal peptide" evidence="4">
    <location>
        <begin position="1"/>
        <end position="26"/>
    </location>
</feature>
<keyword evidence="7" id="KW-1185">Reference proteome</keyword>
<evidence type="ECO:0000259" key="5">
    <source>
        <dbReference type="Pfam" id="PF00496"/>
    </source>
</evidence>
<dbReference type="Pfam" id="PF00496">
    <property type="entry name" value="SBP_bac_5"/>
    <property type="match status" value="1"/>
</dbReference>
<feature type="chain" id="PRO_5045203342" evidence="4">
    <location>
        <begin position="27"/>
        <end position="522"/>
    </location>
</feature>
<evidence type="ECO:0000256" key="3">
    <source>
        <dbReference type="ARBA" id="ARBA00022729"/>
    </source>
</evidence>
<dbReference type="Proteomes" id="UP000626026">
    <property type="component" value="Unassembled WGS sequence"/>
</dbReference>
<dbReference type="EMBL" id="JACTVA010000002">
    <property type="protein sequence ID" value="MBC9205504.1"/>
    <property type="molecule type" value="Genomic_DNA"/>
</dbReference>
<evidence type="ECO:0000256" key="1">
    <source>
        <dbReference type="ARBA" id="ARBA00004418"/>
    </source>
</evidence>
<evidence type="ECO:0000256" key="2">
    <source>
        <dbReference type="ARBA" id="ARBA00005695"/>
    </source>
</evidence>
<name>A0ABR7RG24_9PROT</name>
<accession>A0ABR7RG24</accession>
<dbReference type="Gene3D" id="3.40.190.10">
    <property type="entry name" value="Periplasmic binding protein-like II"/>
    <property type="match status" value="1"/>
</dbReference>
<organism evidence="6 7">
    <name type="scientific">Teichococcus aerophilus</name>
    <dbReference type="NCBI Taxonomy" id="1224513"/>
    <lineage>
        <taxon>Bacteria</taxon>
        <taxon>Pseudomonadati</taxon>
        <taxon>Pseudomonadota</taxon>
        <taxon>Alphaproteobacteria</taxon>
        <taxon>Acetobacterales</taxon>
        <taxon>Roseomonadaceae</taxon>
        <taxon>Roseomonas</taxon>
    </lineage>
</organism>
<evidence type="ECO:0000313" key="6">
    <source>
        <dbReference type="EMBL" id="MBC9205504.1"/>
    </source>
</evidence>
<dbReference type="SUPFAM" id="SSF53850">
    <property type="entry name" value="Periplasmic binding protein-like II"/>
    <property type="match status" value="1"/>
</dbReference>
<reference evidence="6 7" key="1">
    <citation type="journal article" date="2013" name="Int. J. Syst. Evol. Microbiol.">
        <title>Roseomonas aerophila sp. nov., isolated from air.</title>
        <authorList>
            <person name="Kim S.J."/>
            <person name="Weon H.Y."/>
            <person name="Ahn J.H."/>
            <person name="Hong S.B."/>
            <person name="Seok S.J."/>
            <person name="Whang K.S."/>
            <person name="Kwon S.W."/>
        </authorList>
    </citation>
    <scope>NUCLEOTIDE SEQUENCE [LARGE SCALE GENOMIC DNA]</scope>
    <source>
        <strain evidence="6 7">NBRC 108923</strain>
    </source>
</reference>
<dbReference type="InterPro" id="IPR000914">
    <property type="entry name" value="SBP_5_dom"/>
</dbReference>
<dbReference type="InterPro" id="IPR039424">
    <property type="entry name" value="SBP_5"/>
</dbReference>
<dbReference type="PIRSF" id="PIRSF002741">
    <property type="entry name" value="MppA"/>
    <property type="match status" value="1"/>
</dbReference>
<feature type="domain" description="Solute-binding protein family 5" evidence="5">
    <location>
        <begin position="76"/>
        <end position="437"/>
    </location>
</feature>